<dbReference type="PROSITE" id="PS50977">
    <property type="entry name" value="HTH_TETR_2"/>
    <property type="match status" value="1"/>
</dbReference>
<reference evidence="6 7" key="1">
    <citation type="submission" date="2023-06" db="EMBL/GenBank/DDBJ databases">
        <authorList>
            <person name="Oyuntsetseg B."/>
            <person name="Kim S.B."/>
        </authorList>
    </citation>
    <scope>NUCLEOTIDE SEQUENCE [LARGE SCALE GENOMIC DNA]</scope>
    <source>
        <strain evidence="6 7">2-15</strain>
    </source>
</reference>
<proteinExistence type="predicted"/>
<feature type="DNA-binding region" description="H-T-H motif" evidence="4">
    <location>
        <begin position="23"/>
        <end position="42"/>
    </location>
</feature>
<name>A0A9Y2IBJ1_9PSEU</name>
<evidence type="ECO:0000313" key="6">
    <source>
        <dbReference type="EMBL" id="WIX76697.1"/>
    </source>
</evidence>
<feature type="domain" description="HTH tetR-type" evidence="5">
    <location>
        <begin position="1"/>
        <end position="60"/>
    </location>
</feature>
<dbReference type="RefSeq" id="WP_285967445.1">
    <property type="nucleotide sequence ID" value="NZ_CP127294.1"/>
</dbReference>
<dbReference type="PANTHER" id="PTHR30055">
    <property type="entry name" value="HTH-TYPE TRANSCRIPTIONAL REGULATOR RUTR"/>
    <property type="match status" value="1"/>
</dbReference>
<dbReference type="EMBL" id="CP127294">
    <property type="protein sequence ID" value="WIX76697.1"/>
    <property type="molecule type" value="Genomic_DNA"/>
</dbReference>
<keyword evidence="1" id="KW-0805">Transcription regulation</keyword>
<evidence type="ECO:0000256" key="2">
    <source>
        <dbReference type="ARBA" id="ARBA00023125"/>
    </source>
</evidence>
<dbReference type="SUPFAM" id="SSF46689">
    <property type="entry name" value="Homeodomain-like"/>
    <property type="match status" value="1"/>
</dbReference>
<dbReference type="GO" id="GO:0003700">
    <property type="term" value="F:DNA-binding transcription factor activity"/>
    <property type="evidence" value="ECO:0007669"/>
    <property type="project" value="TreeGrafter"/>
</dbReference>
<dbReference type="Pfam" id="PF00440">
    <property type="entry name" value="TetR_N"/>
    <property type="match status" value="1"/>
</dbReference>
<dbReference type="InterPro" id="IPR036271">
    <property type="entry name" value="Tet_transcr_reg_TetR-rel_C_sf"/>
</dbReference>
<dbReference type="InterPro" id="IPR025996">
    <property type="entry name" value="MT1864/Rv1816-like_C"/>
</dbReference>
<evidence type="ECO:0000256" key="1">
    <source>
        <dbReference type="ARBA" id="ARBA00023015"/>
    </source>
</evidence>
<dbReference type="SUPFAM" id="SSF48498">
    <property type="entry name" value="Tetracyclin repressor-like, C-terminal domain"/>
    <property type="match status" value="1"/>
</dbReference>
<accession>A0A9Y2IBJ1</accession>
<dbReference type="InterPro" id="IPR050109">
    <property type="entry name" value="HTH-type_TetR-like_transc_reg"/>
</dbReference>
<evidence type="ECO:0000313" key="7">
    <source>
        <dbReference type="Proteomes" id="UP001236014"/>
    </source>
</evidence>
<dbReference type="Proteomes" id="UP001236014">
    <property type="component" value="Chromosome"/>
</dbReference>
<organism evidence="6 7">
    <name type="scientific">Amycolatopsis carbonis</name>
    <dbReference type="NCBI Taxonomy" id="715471"/>
    <lineage>
        <taxon>Bacteria</taxon>
        <taxon>Bacillati</taxon>
        <taxon>Actinomycetota</taxon>
        <taxon>Actinomycetes</taxon>
        <taxon>Pseudonocardiales</taxon>
        <taxon>Pseudonocardiaceae</taxon>
        <taxon>Amycolatopsis</taxon>
    </lineage>
</organism>
<dbReference type="AlphaFoldDB" id="A0A9Y2IBJ1"/>
<dbReference type="InterPro" id="IPR009057">
    <property type="entry name" value="Homeodomain-like_sf"/>
</dbReference>
<dbReference type="GO" id="GO:0000976">
    <property type="term" value="F:transcription cis-regulatory region binding"/>
    <property type="evidence" value="ECO:0007669"/>
    <property type="project" value="TreeGrafter"/>
</dbReference>
<keyword evidence="2 4" id="KW-0238">DNA-binding</keyword>
<protein>
    <submittedName>
        <fullName evidence="6">TetR/AcrR family transcriptional regulator</fullName>
    </submittedName>
</protein>
<evidence type="ECO:0000256" key="3">
    <source>
        <dbReference type="ARBA" id="ARBA00023163"/>
    </source>
</evidence>
<dbReference type="KEGG" id="acab:QRX50_35370"/>
<evidence type="ECO:0000256" key="4">
    <source>
        <dbReference type="PROSITE-ProRule" id="PRU00335"/>
    </source>
</evidence>
<dbReference type="PANTHER" id="PTHR30055:SF234">
    <property type="entry name" value="HTH-TYPE TRANSCRIPTIONAL REGULATOR BETI"/>
    <property type="match status" value="1"/>
</dbReference>
<keyword evidence="3" id="KW-0804">Transcription</keyword>
<sequence>MRTEILDAAGRLLSELDGEDALTIRGVARAVGIAPASIYQHFADRTELVHGLLEHEFERLQVLLEKADAQADPEDMIGRVRAQVFAYGDFATTHPGHYRLLLSAISRHAPENPPEPLMKILSMFATAFDRCRQAGYRVRLPADRCAVMVVVSTHGLVALAQPRAATVPDRLRQNIEDLLTLILG</sequence>
<dbReference type="Gene3D" id="1.10.357.10">
    <property type="entry name" value="Tetracycline Repressor, domain 2"/>
    <property type="match status" value="1"/>
</dbReference>
<keyword evidence="7" id="KW-1185">Reference proteome</keyword>
<dbReference type="Pfam" id="PF13305">
    <property type="entry name" value="TetR_C_33"/>
    <property type="match status" value="1"/>
</dbReference>
<evidence type="ECO:0000259" key="5">
    <source>
        <dbReference type="PROSITE" id="PS50977"/>
    </source>
</evidence>
<dbReference type="InterPro" id="IPR001647">
    <property type="entry name" value="HTH_TetR"/>
</dbReference>
<gene>
    <name evidence="6" type="ORF">QRX50_35370</name>
</gene>